<proteinExistence type="predicted"/>
<dbReference type="Proteomes" id="UP001501710">
    <property type="component" value="Unassembled WGS sequence"/>
</dbReference>
<accession>A0ABP8C6N7</accession>
<sequence length="43" mass="4781">MDQTSGALAYINMSFSMADEASAFAAQQHDLVCYDPQTERLRP</sequence>
<organism evidence="1 2">
    <name type="scientific">Actinomadura meridiana</name>
    <dbReference type="NCBI Taxonomy" id="559626"/>
    <lineage>
        <taxon>Bacteria</taxon>
        <taxon>Bacillati</taxon>
        <taxon>Actinomycetota</taxon>
        <taxon>Actinomycetes</taxon>
        <taxon>Streptosporangiales</taxon>
        <taxon>Thermomonosporaceae</taxon>
        <taxon>Actinomadura</taxon>
    </lineage>
</organism>
<keyword evidence="2" id="KW-1185">Reference proteome</keyword>
<protein>
    <submittedName>
        <fullName evidence="1">Uncharacterized protein</fullName>
    </submittedName>
</protein>
<gene>
    <name evidence="1" type="ORF">GCM10022254_39600</name>
</gene>
<dbReference type="RefSeq" id="WP_344898705.1">
    <property type="nucleotide sequence ID" value="NZ_BAABAS010000011.1"/>
</dbReference>
<evidence type="ECO:0000313" key="2">
    <source>
        <dbReference type="Proteomes" id="UP001501710"/>
    </source>
</evidence>
<dbReference type="EMBL" id="BAABAS010000011">
    <property type="protein sequence ID" value="GAA4234538.1"/>
    <property type="molecule type" value="Genomic_DNA"/>
</dbReference>
<evidence type="ECO:0000313" key="1">
    <source>
        <dbReference type="EMBL" id="GAA4234538.1"/>
    </source>
</evidence>
<name>A0ABP8C6N7_9ACTN</name>
<comment type="caution">
    <text evidence="1">The sequence shown here is derived from an EMBL/GenBank/DDBJ whole genome shotgun (WGS) entry which is preliminary data.</text>
</comment>
<reference evidence="2" key="1">
    <citation type="journal article" date="2019" name="Int. J. Syst. Evol. Microbiol.">
        <title>The Global Catalogue of Microorganisms (GCM) 10K type strain sequencing project: providing services to taxonomists for standard genome sequencing and annotation.</title>
        <authorList>
            <consortium name="The Broad Institute Genomics Platform"/>
            <consortium name="The Broad Institute Genome Sequencing Center for Infectious Disease"/>
            <person name="Wu L."/>
            <person name="Ma J."/>
        </authorList>
    </citation>
    <scope>NUCLEOTIDE SEQUENCE [LARGE SCALE GENOMIC DNA]</scope>
    <source>
        <strain evidence="2">JCM 17440</strain>
    </source>
</reference>